<keyword evidence="3" id="KW-0472">Membrane</keyword>
<dbReference type="PIRSF" id="PIRSF000193">
    <property type="entry name" value="Pyrrol-5-carb_rd"/>
    <property type="match status" value="1"/>
</dbReference>
<keyword evidence="2" id="KW-0028">Amino-acid biosynthesis</keyword>
<dbReference type="NCBIfam" id="NF005814">
    <property type="entry name" value="PRK07680.1"/>
    <property type="match status" value="1"/>
</dbReference>
<comment type="subcellular location">
    <subcellularLocation>
        <location evidence="2">Cytoplasm</location>
    </subcellularLocation>
</comment>
<evidence type="ECO:0000256" key="1">
    <source>
        <dbReference type="ARBA" id="ARBA00005525"/>
    </source>
</evidence>
<dbReference type="EMBL" id="JBHSAM010000036">
    <property type="protein sequence ID" value="MFC4104016.1"/>
    <property type="molecule type" value="Genomic_DNA"/>
</dbReference>
<comment type="similarity">
    <text evidence="1 2">Belongs to the pyrroline-5-carboxylate reductase family.</text>
</comment>
<evidence type="ECO:0000259" key="4">
    <source>
        <dbReference type="Pfam" id="PF03807"/>
    </source>
</evidence>
<comment type="caution">
    <text evidence="6">The sequence shown here is derived from an EMBL/GenBank/DDBJ whole genome shotgun (WGS) entry which is preliminary data.</text>
</comment>
<evidence type="ECO:0000259" key="5">
    <source>
        <dbReference type="Pfam" id="PF14748"/>
    </source>
</evidence>
<feature type="domain" description="Pyrroline-5-carboxylate reductase catalytic N-terminal" evidence="4">
    <location>
        <begin position="18"/>
        <end position="112"/>
    </location>
</feature>
<comment type="pathway">
    <text evidence="2">Amino-acid biosynthesis; L-proline biosynthesis; L-proline from L-glutamate 5-semialdehyde: step 1/1.</text>
</comment>
<keyword evidence="3" id="KW-1133">Transmembrane helix</keyword>
<feature type="domain" description="Pyrroline-5-carboxylate reductase dimerisation" evidence="5">
    <location>
        <begin position="175"/>
        <end position="277"/>
    </location>
</feature>
<dbReference type="PANTHER" id="PTHR11645:SF51">
    <property type="entry name" value="COME OPERON PROTEIN 4"/>
    <property type="match status" value="1"/>
</dbReference>
<name>A0ABV8KD75_9BACL</name>
<evidence type="ECO:0000256" key="2">
    <source>
        <dbReference type="HAMAP-Rule" id="MF_01925"/>
    </source>
</evidence>
<comment type="catalytic activity">
    <reaction evidence="2">
        <text>L-proline + NAD(+) = (S)-1-pyrroline-5-carboxylate + NADH + 2 H(+)</text>
        <dbReference type="Rhea" id="RHEA:14105"/>
        <dbReference type="ChEBI" id="CHEBI:15378"/>
        <dbReference type="ChEBI" id="CHEBI:17388"/>
        <dbReference type="ChEBI" id="CHEBI:57540"/>
        <dbReference type="ChEBI" id="CHEBI:57945"/>
        <dbReference type="ChEBI" id="CHEBI:60039"/>
        <dbReference type="EC" id="1.5.1.2"/>
    </reaction>
</comment>
<dbReference type="InterPro" id="IPR029036">
    <property type="entry name" value="P5CR_dimer"/>
</dbReference>
<dbReference type="Gene3D" id="3.40.50.720">
    <property type="entry name" value="NAD(P)-binding Rossmann-like Domain"/>
    <property type="match status" value="1"/>
</dbReference>
<dbReference type="Proteomes" id="UP001595715">
    <property type="component" value="Unassembled WGS sequence"/>
</dbReference>
<keyword evidence="2" id="KW-0963">Cytoplasm</keyword>
<reference evidence="7" key="1">
    <citation type="journal article" date="2019" name="Int. J. Syst. Evol. Microbiol.">
        <title>The Global Catalogue of Microorganisms (GCM) 10K type strain sequencing project: providing services to taxonomists for standard genome sequencing and annotation.</title>
        <authorList>
            <consortium name="The Broad Institute Genomics Platform"/>
            <consortium name="The Broad Institute Genome Sequencing Center for Infectious Disease"/>
            <person name="Wu L."/>
            <person name="Ma J."/>
        </authorList>
    </citation>
    <scope>NUCLEOTIDE SEQUENCE [LARGE SCALE GENOMIC DNA]</scope>
    <source>
        <strain evidence="7">IBRC-M 10987</strain>
    </source>
</reference>
<dbReference type="Pfam" id="PF14748">
    <property type="entry name" value="P5CR_dimer"/>
    <property type="match status" value="1"/>
</dbReference>
<dbReference type="PANTHER" id="PTHR11645">
    <property type="entry name" value="PYRROLINE-5-CARBOXYLATE REDUCTASE"/>
    <property type="match status" value="1"/>
</dbReference>
<dbReference type="Gene3D" id="1.10.3730.10">
    <property type="entry name" value="ProC C-terminal domain-like"/>
    <property type="match status" value="1"/>
</dbReference>
<keyword evidence="7" id="KW-1185">Reference proteome</keyword>
<keyword evidence="2" id="KW-0641">Proline biosynthesis</keyword>
<sequence length="294" mass="31980">MLRFAYAKRFRRSITMNIGFIGVGSMGSLLIDAFVATGALDPSQITVSNRTFAKAVSLAVRHPGLNAVPSNAEAASGRDIIFLCVKPHEYKKVIDELRHGLQPHQLLVSITSPVLIKQLEDCLPCKIAKVIPSITNYVHQGATLCMFGTRVEPTDRKRLLDLLTYISDPLEIEECHTRIVSDLSSCGPAFIALVLQKFIDAAVEETGIDRAQATAIASAMLHGTGKLLTEGEMTPEQLQQRVAVPGGITAKALALLHKELEGVFNGVVRTTHAKYEEDLVVVHDLLYGKEVNGT</sequence>
<dbReference type="SUPFAM" id="SSF48179">
    <property type="entry name" value="6-phosphogluconate dehydrogenase C-terminal domain-like"/>
    <property type="match status" value="1"/>
</dbReference>
<dbReference type="InterPro" id="IPR036291">
    <property type="entry name" value="NAD(P)-bd_dom_sf"/>
</dbReference>
<keyword evidence="2" id="KW-0521">NADP</keyword>
<keyword evidence="3" id="KW-0812">Transmembrane</keyword>
<dbReference type="InterPro" id="IPR028939">
    <property type="entry name" value="P5C_Rdtase_cat_N"/>
</dbReference>
<dbReference type="HAMAP" id="MF_01925">
    <property type="entry name" value="P5C_reductase"/>
    <property type="match status" value="1"/>
</dbReference>
<comment type="function">
    <text evidence="2">Catalyzes the reduction of 1-pyrroline-5-carboxylate (PCA) to L-proline.</text>
</comment>
<dbReference type="Pfam" id="PF03807">
    <property type="entry name" value="F420_oxidored"/>
    <property type="match status" value="1"/>
</dbReference>
<dbReference type="EC" id="1.5.1.2" evidence="2"/>
<dbReference type="InterPro" id="IPR000304">
    <property type="entry name" value="Pyrroline-COOH_reductase"/>
</dbReference>
<organism evidence="6 7">
    <name type="scientific">Paenibacillus xanthanilyticus</name>
    <dbReference type="NCBI Taxonomy" id="1783531"/>
    <lineage>
        <taxon>Bacteria</taxon>
        <taxon>Bacillati</taxon>
        <taxon>Bacillota</taxon>
        <taxon>Bacilli</taxon>
        <taxon>Bacillales</taxon>
        <taxon>Paenibacillaceae</taxon>
        <taxon>Paenibacillus</taxon>
    </lineage>
</organism>
<keyword evidence="2" id="KW-0560">Oxidoreductase</keyword>
<proteinExistence type="inferred from homology"/>
<comment type="catalytic activity">
    <reaction evidence="2">
        <text>L-proline + NADP(+) = (S)-1-pyrroline-5-carboxylate + NADPH + 2 H(+)</text>
        <dbReference type="Rhea" id="RHEA:14109"/>
        <dbReference type="ChEBI" id="CHEBI:15378"/>
        <dbReference type="ChEBI" id="CHEBI:17388"/>
        <dbReference type="ChEBI" id="CHEBI:57783"/>
        <dbReference type="ChEBI" id="CHEBI:58349"/>
        <dbReference type="ChEBI" id="CHEBI:60039"/>
        <dbReference type="EC" id="1.5.1.2"/>
    </reaction>
</comment>
<evidence type="ECO:0000313" key="7">
    <source>
        <dbReference type="Proteomes" id="UP001595715"/>
    </source>
</evidence>
<dbReference type="InterPro" id="IPR008927">
    <property type="entry name" value="6-PGluconate_DH-like_C_sf"/>
</dbReference>
<evidence type="ECO:0000313" key="6">
    <source>
        <dbReference type="EMBL" id="MFC4104016.1"/>
    </source>
</evidence>
<evidence type="ECO:0000256" key="3">
    <source>
        <dbReference type="SAM" id="Phobius"/>
    </source>
</evidence>
<protein>
    <recommendedName>
        <fullName evidence="2">Pyrroline-5-carboxylate reductase</fullName>
        <shortName evidence="2">P5C reductase</shortName>
        <shortName evidence="2">P5CR</shortName>
        <ecNumber evidence="2">1.5.1.2</ecNumber>
    </recommendedName>
    <alternativeName>
        <fullName evidence="2">PCA reductase</fullName>
    </alternativeName>
</protein>
<gene>
    <name evidence="6" type="primary">comER</name>
    <name evidence="2" type="synonym">proC</name>
    <name evidence="6" type="ORF">ACFOZ8_30795</name>
</gene>
<feature type="transmembrane region" description="Helical" evidence="3">
    <location>
        <begin position="20"/>
        <end position="40"/>
    </location>
</feature>
<accession>A0ABV8KD75</accession>
<dbReference type="SUPFAM" id="SSF51735">
    <property type="entry name" value="NAD(P)-binding Rossmann-fold domains"/>
    <property type="match status" value="1"/>
</dbReference>
<dbReference type="RefSeq" id="WP_377722559.1">
    <property type="nucleotide sequence ID" value="NZ_JBHSAM010000036.1"/>
</dbReference>